<comment type="caution">
    <text evidence="1">The sequence shown here is derived from an EMBL/GenBank/DDBJ whole genome shotgun (WGS) entry which is preliminary data.</text>
</comment>
<gene>
    <name evidence="1" type="ORF">L6164_004186</name>
</gene>
<name>A0ACB9Q322_BAUVA</name>
<reference evidence="1 2" key="1">
    <citation type="journal article" date="2022" name="DNA Res.">
        <title>Chromosomal-level genome assembly of the orchid tree Bauhinia variegata (Leguminosae; Cercidoideae) supports the allotetraploid origin hypothesis of Bauhinia.</title>
        <authorList>
            <person name="Zhong Y."/>
            <person name="Chen Y."/>
            <person name="Zheng D."/>
            <person name="Pang J."/>
            <person name="Liu Y."/>
            <person name="Luo S."/>
            <person name="Meng S."/>
            <person name="Qian L."/>
            <person name="Wei D."/>
            <person name="Dai S."/>
            <person name="Zhou R."/>
        </authorList>
    </citation>
    <scope>NUCLEOTIDE SEQUENCE [LARGE SCALE GENOMIC DNA]</scope>
    <source>
        <strain evidence="1">BV-YZ2020</strain>
    </source>
</reference>
<accession>A0ACB9Q322</accession>
<evidence type="ECO:0000313" key="2">
    <source>
        <dbReference type="Proteomes" id="UP000828941"/>
    </source>
</evidence>
<protein>
    <submittedName>
        <fullName evidence="1">Uncharacterized protein</fullName>
    </submittedName>
</protein>
<proteinExistence type="predicted"/>
<keyword evidence="2" id="KW-1185">Reference proteome</keyword>
<dbReference type="Proteomes" id="UP000828941">
    <property type="component" value="Chromosome 2"/>
</dbReference>
<sequence length="196" mass="21345">MRYLHTERASSDLPHGNLKSSNILLGPDYEPLLVDYGLSNMVNPANLTQALFAYKAPEAANFGKVSPKCDVYCLGVVTLEIITGKFPSQYVTNGKGGTDVVQWVASAISEGRESELLDPEIASCEESLSGMGQLLRIGAECTESNPEQRLDMTEAIKRIEEVKTEGGQEKRTIEFLPSLRDGFAEPANESSTEGKK</sequence>
<dbReference type="EMBL" id="CM039427">
    <property type="protein sequence ID" value="KAI4355407.1"/>
    <property type="molecule type" value="Genomic_DNA"/>
</dbReference>
<evidence type="ECO:0000313" key="1">
    <source>
        <dbReference type="EMBL" id="KAI4355407.1"/>
    </source>
</evidence>
<organism evidence="1 2">
    <name type="scientific">Bauhinia variegata</name>
    <name type="common">Purple orchid tree</name>
    <name type="synonym">Phanera variegata</name>
    <dbReference type="NCBI Taxonomy" id="167791"/>
    <lineage>
        <taxon>Eukaryota</taxon>
        <taxon>Viridiplantae</taxon>
        <taxon>Streptophyta</taxon>
        <taxon>Embryophyta</taxon>
        <taxon>Tracheophyta</taxon>
        <taxon>Spermatophyta</taxon>
        <taxon>Magnoliopsida</taxon>
        <taxon>eudicotyledons</taxon>
        <taxon>Gunneridae</taxon>
        <taxon>Pentapetalae</taxon>
        <taxon>rosids</taxon>
        <taxon>fabids</taxon>
        <taxon>Fabales</taxon>
        <taxon>Fabaceae</taxon>
        <taxon>Cercidoideae</taxon>
        <taxon>Cercideae</taxon>
        <taxon>Bauhiniinae</taxon>
        <taxon>Bauhinia</taxon>
    </lineage>
</organism>